<dbReference type="SUPFAM" id="SSF46689">
    <property type="entry name" value="Homeodomain-like"/>
    <property type="match status" value="1"/>
</dbReference>
<dbReference type="PROSITE" id="PS50994">
    <property type="entry name" value="INTEGRASE"/>
    <property type="match status" value="1"/>
</dbReference>
<feature type="domain" description="Integrase catalytic" evidence="2">
    <location>
        <begin position="218"/>
        <end position="381"/>
    </location>
</feature>
<dbReference type="RefSeq" id="WP_348944467.1">
    <property type="nucleotide sequence ID" value="NZ_CP157355.1"/>
</dbReference>
<feature type="coiled-coil region" evidence="1">
    <location>
        <begin position="62"/>
        <end position="89"/>
    </location>
</feature>
<dbReference type="GO" id="GO:0015074">
    <property type="term" value="P:DNA integration"/>
    <property type="evidence" value="ECO:0007669"/>
    <property type="project" value="InterPro"/>
</dbReference>
<dbReference type="Pfam" id="PF01527">
    <property type="entry name" value="HTH_Tnp_1"/>
    <property type="match status" value="1"/>
</dbReference>
<dbReference type="InterPro" id="IPR001584">
    <property type="entry name" value="Integrase_cat-core"/>
</dbReference>
<protein>
    <submittedName>
        <fullName evidence="3">IS3 family transposase</fullName>
    </submittedName>
</protein>
<evidence type="ECO:0000256" key="1">
    <source>
        <dbReference type="SAM" id="Coils"/>
    </source>
</evidence>
<dbReference type="Pfam" id="PF00665">
    <property type="entry name" value="rve"/>
    <property type="match status" value="1"/>
</dbReference>
<name>A0AAU7F8V2_9NEIS</name>
<proteinExistence type="predicted"/>
<dbReference type="GO" id="GO:0006313">
    <property type="term" value="P:DNA transposition"/>
    <property type="evidence" value="ECO:0007669"/>
    <property type="project" value="InterPro"/>
</dbReference>
<dbReference type="InterPro" id="IPR048020">
    <property type="entry name" value="Transpos_IS3"/>
</dbReference>
<dbReference type="InterPro" id="IPR002514">
    <property type="entry name" value="Transposase_8"/>
</dbReference>
<sequence length="387" mass="45049">MSKVRRTFTPEFKAEAASLVVDQGHTVSQASKAMNVGENILRRWIKQLKQERQGITPQARALTPDQRRIQELEARIDRLEREKALLKKGHSSLNGGRTQSYALVDQLSEHEPVEMVCSTFGICRSSYYHYRHRRQHIDRERIELRAKVRNLFKQSRNAVGSRSLVWMLAVEGITAGRYKVRQLMREADLQCKQPGAHRYKVHKDERPDIPHLLQRAFNPEQPNQVWCGDITYIWAGNRWIYLAVVLDLFARCVVGWALSEHPDAEVVSRALDHAWQQRGQPLGVIFHSDQGSQYGSRLFRQRIWRYQMQQSMSRRGCCWDNAPMERLFRSLKTEWIPKPGYESAEEAKLDIGVYLMAYYNWQRPHTANGGLAPAIKERQLNLLSENC</sequence>
<evidence type="ECO:0000313" key="3">
    <source>
        <dbReference type="EMBL" id="XBM00101.1"/>
    </source>
</evidence>
<dbReference type="Gene3D" id="1.10.10.60">
    <property type="entry name" value="Homeodomain-like"/>
    <property type="match status" value="1"/>
</dbReference>
<dbReference type="Pfam" id="PF13276">
    <property type="entry name" value="HTH_21"/>
    <property type="match status" value="1"/>
</dbReference>
<dbReference type="NCBIfam" id="NF033516">
    <property type="entry name" value="transpos_IS3"/>
    <property type="match status" value="1"/>
</dbReference>
<dbReference type="InterPro" id="IPR025948">
    <property type="entry name" value="HTH-like_dom"/>
</dbReference>
<reference evidence="3" key="1">
    <citation type="submission" date="2024-05" db="EMBL/GenBank/DDBJ databases">
        <authorList>
            <person name="Yang L."/>
            <person name="Pan L."/>
        </authorList>
    </citation>
    <scope>NUCLEOTIDE SEQUENCE</scope>
    <source>
        <strain evidence="3">FCG-7</strain>
    </source>
</reference>
<dbReference type="SUPFAM" id="SSF53098">
    <property type="entry name" value="Ribonuclease H-like"/>
    <property type="match status" value="1"/>
</dbReference>
<dbReference type="PANTHER" id="PTHR46889">
    <property type="entry name" value="TRANSPOSASE INSF FOR INSERTION SEQUENCE IS3B-RELATED"/>
    <property type="match status" value="1"/>
</dbReference>
<dbReference type="Gene3D" id="3.30.420.10">
    <property type="entry name" value="Ribonuclease H-like superfamily/Ribonuclease H"/>
    <property type="match status" value="1"/>
</dbReference>
<dbReference type="PANTHER" id="PTHR46889:SF4">
    <property type="entry name" value="TRANSPOSASE INSO FOR INSERTION SEQUENCE ELEMENT IS911B-RELATED"/>
    <property type="match status" value="1"/>
</dbReference>
<keyword evidence="1" id="KW-0175">Coiled coil</keyword>
<dbReference type="EMBL" id="CP157355">
    <property type="protein sequence ID" value="XBM00101.1"/>
    <property type="molecule type" value="Genomic_DNA"/>
</dbReference>
<accession>A0AAU7F8V2</accession>
<dbReference type="InterPro" id="IPR012337">
    <property type="entry name" value="RNaseH-like_sf"/>
</dbReference>
<dbReference type="InterPro" id="IPR050900">
    <property type="entry name" value="Transposase_IS3/IS150/IS904"/>
</dbReference>
<evidence type="ECO:0000259" key="2">
    <source>
        <dbReference type="PROSITE" id="PS50994"/>
    </source>
</evidence>
<dbReference type="InterPro" id="IPR009057">
    <property type="entry name" value="Homeodomain-like_sf"/>
</dbReference>
<dbReference type="GO" id="GO:0003677">
    <property type="term" value="F:DNA binding"/>
    <property type="evidence" value="ECO:0007669"/>
    <property type="project" value="InterPro"/>
</dbReference>
<dbReference type="GO" id="GO:0004803">
    <property type="term" value="F:transposase activity"/>
    <property type="evidence" value="ECO:0007669"/>
    <property type="project" value="InterPro"/>
</dbReference>
<organism evidence="3">
    <name type="scientific">Chitinibacter mangrovi</name>
    <dbReference type="NCBI Taxonomy" id="3153927"/>
    <lineage>
        <taxon>Bacteria</taxon>
        <taxon>Pseudomonadati</taxon>
        <taxon>Pseudomonadota</taxon>
        <taxon>Betaproteobacteria</taxon>
        <taxon>Neisseriales</taxon>
        <taxon>Chitinibacteraceae</taxon>
        <taxon>Chitinibacter</taxon>
    </lineage>
</organism>
<dbReference type="InterPro" id="IPR036397">
    <property type="entry name" value="RNaseH_sf"/>
</dbReference>
<gene>
    <name evidence="3" type="ORF">ABHF33_13685</name>
</gene>
<dbReference type="AlphaFoldDB" id="A0AAU7F8V2"/>
<dbReference type="KEGG" id="cmav:ABHF33_13685"/>